<dbReference type="Gene3D" id="1.10.45.10">
    <property type="entry name" value="Vanillyl-alcohol Oxidase, Chain A, domain 4"/>
    <property type="match status" value="1"/>
</dbReference>
<dbReference type="AlphaFoldDB" id="A0A830GS64"/>
<dbReference type="GO" id="GO:0016491">
    <property type="term" value="F:oxidoreductase activity"/>
    <property type="evidence" value="ECO:0007669"/>
    <property type="project" value="UniProtKB-KW"/>
</dbReference>
<evidence type="ECO:0000256" key="2">
    <source>
        <dbReference type="ARBA" id="ARBA00008000"/>
    </source>
</evidence>
<dbReference type="RefSeq" id="WP_188595956.1">
    <property type="nucleotide sequence ID" value="NZ_BMNL01000001.1"/>
</dbReference>
<comment type="cofactor">
    <cofactor evidence="1">
        <name>FAD</name>
        <dbReference type="ChEBI" id="CHEBI:57692"/>
    </cofactor>
</comment>
<dbReference type="GO" id="GO:0071949">
    <property type="term" value="F:FAD binding"/>
    <property type="evidence" value="ECO:0007669"/>
    <property type="project" value="InterPro"/>
</dbReference>
<dbReference type="SUPFAM" id="SSF55103">
    <property type="entry name" value="FAD-linked oxidases, C-terminal domain"/>
    <property type="match status" value="1"/>
</dbReference>
<dbReference type="InterPro" id="IPR004113">
    <property type="entry name" value="FAD-bd_oxidored_4_C"/>
</dbReference>
<dbReference type="InterPro" id="IPR016164">
    <property type="entry name" value="FAD-linked_Oxase-like_C"/>
</dbReference>
<name>A0A830GS64_9CREN</name>
<dbReference type="FunFam" id="1.10.45.10:FF:000001">
    <property type="entry name" value="D-lactate dehydrogenase mitochondrial"/>
    <property type="match status" value="1"/>
</dbReference>
<dbReference type="Pfam" id="PF01565">
    <property type="entry name" value="FAD_binding_4"/>
    <property type="match status" value="1"/>
</dbReference>
<keyword evidence="3" id="KW-0285">Flavoprotein</keyword>
<dbReference type="InterPro" id="IPR051914">
    <property type="entry name" value="FAD-linked_OxidoTrans_Type4"/>
</dbReference>
<sequence length="464" mass="50518">MDVIEEMRRVVGPGNVLTKKEDILPYMRDASYLSGGEPLAVVIPGTTTELAKVVKACYEAEVPMYVRGGGTSLTGSSVPLEGGVVISMNRFDKILEVSVPDRYVVAEAGVRLDALNAYLSKFRYFYPPDPASSLAATVGGSLSTNAGGMRGAMYGATKEWVLGMEVVLPTGEVAQFGGRVLKRSIGYDLTALMIGSEGTLGIITKATLKITPLPRRTGRILAYYKSIEDAGKVVARLTENGIIPYIAEFMDGIAMDAAKKSKGIDYPSEANYMMIIDIASTEESIKKDLESAADAIRTTNPLHVRITTDPEEMDRIYQARKGLYSSLLMERARPGEKVIIGDVVVPPTEVPSTLVDLDGAIKRYGFKVSLFGHIGDGNVHLNIFANADDEEEMRRVSEFLLETGMIAVRHGGSVSAEHGIGLEKKQLLVEEFKARGTPVNLELMRQLKKVFDPKNLLNRGKLFD</sequence>
<dbReference type="FunFam" id="3.30.70.2740:FF:000001">
    <property type="entry name" value="D-lactate dehydrogenase mitochondrial"/>
    <property type="match status" value="1"/>
</dbReference>
<protein>
    <submittedName>
        <fullName evidence="7">Glycolate oxidase subunit GlcD</fullName>
    </submittedName>
</protein>
<comment type="similarity">
    <text evidence="2">Belongs to the FAD-binding oxidoreductase/transferase type 4 family.</text>
</comment>
<dbReference type="PROSITE" id="PS51387">
    <property type="entry name" value="FAD_PCMH"/>
    <property type="match status" value="1"/>
</dbReference>
<keyword evidence="5" id="KW-0560">Oxidoreductase</keyword>
<evidence type="ECO:0000313" key="7">
    <source>
        <dbReference type="EMBL" id="GGP19997.1"/>
    </source>
</evidence>
<dbReference type="InterPro" id="IPR036318">
    <property type="entry name" value="FAD-bd_PCMH-like_sf"/>
</dbReference>
<feature type="domain" description="FAD-binding PCMH-type" evidence="6">
    <location>
        <begin position="34"/>
        <end position="213"/>
    </location>
</feature>
<dbReference type="InterPro" id="IPR016166">
    <property type="entry name" value="FAD-bd_PCMH"/>
</dbReference>
<evidence type="ECO:0000313" key="8">
    <source>
        <dbReference type="Proteomes" id="UP000610960"/>
    </source>
</evidence>
<evidence type="ECO:0000256" key="4">
    <source>
        <dbReference type="ARBA" id="ARBA00022827"/>
    </source>
</evidence>
<dbReference type="Gene3D" id="3.30.465.10">
    <property type="match status" value="1"/>
</dbReference>
<dbReference type="Proteomes" id="UP000610960">
    <property type="component" value="Unassembled WGS sequence"/>
</dbReference>
<dbReference type="Gene3D" id="3.30.70.2740">
    <property type="match status" value="1"/>
</dbReference>
<evidence type="ECO:0000256" key="1">
    <source>
        <dbReference type="ARBA" id="ARBA00001974"/>
    </source>
</evidence>
<dbReference type="InterPro" id="IPR006094">
    <property type="entry name" value="Oxid_FAD_bind_N"/>
</dbReference>
<dbReference type="OrthoDB" id="26910at2157"/>
<reference evidence="7" key="1">
    <citation type="journal article" date="2014" name="Int. J. Syst. Evol. Microbiol.">
        <title>Complete genome sequence of Corynebacterium casei LMG S-19264T (=DSM 44701T), isolated from a smear-ripened cheese.</title>
        <authorList>
            <consortium name="US DOE Joint Genome Institute (JGI-PGF)"/>
            <person name="Walter F."/>
            <person name="Albersmeier A."/>
            <person name="Kalinowski J."/>
            <person name="Ruckert C."/>
        </authorList>
    </citation>
    <scope>NUCLEOTIDE SEQUENCE</scope>
    <source>
        <strain evidence="7">JCM 10088</strain>
    </source>
</reference>
<keyword evidence="4" id="KW-0274">FAD</keyword>
<dbReference type="SUPFAM" id="SSF56176">
    <property type="entry name" value="FAD-binding/transporter-associated domain-like"/>
    <property type="match status" value="1"/>
</dbReference>
<reference evidence="7" key="2">
    <citation type="submission" date="2020-09" db="EMBL/GenBank/DDBJ databases">
        <authorList>
            <person name="Sun Q."/>
            <person name="Ohkuma M."/>
        </authorList>
    </citation>
    <scope>NUCLEOTIDE SEQUENCE</scope>
    <source>
        <strain evidence="7">JCM 10088</strain>
    </source>
</reference>
<gene>
    <name evidence="7" type="ORF">GCM10007981_06120</name>
</gene>
<evidence type="ECO:0000259" key="6">
    <source>
        <dbReference type="PROSITE" id="PS51387"/>
    </source>
</evidence>
<dbReference type="EMBL" id="BMNL01000001">
    <property type="protein sequence ID" value="GGP19997.1"/>
    <property type="molecule type" value="Genomic_DNA"/>
</dbReference>
<evidence type="ECO:0000256" key="5">
    <source>
        <dbReference type="ARBA" id="ARBA00023002"/>
    </source>
</evidence>
<evidence type="ECO:0000256" key="3">
    <source>
        <dbReference type="ARBA" id="ARBA00022630"/>
    </source>
</evidence>
<comment type="caution">
    <text evidence="7">The sequence shown here is derived from an EMBL/GenBank/DDBJ whole genome shotgun (WGS) entry which is preliminary data.</text>
</comment>
<dbReference type="PANTHER" id="PTHR42934:SF2">
    <property type="entry name" value="GLYCOLATE OXIDASE SUBUNIT GLCD"/>
    <property type="match status" value="1"/>
</dbReference>
<dbReference type="PANTHER" id="PTHR42934">
    <property type="entry name" value="GLYCOLATE OXIDASE SUBUNIT GLCD"/>
    <property type="match status" value="1"/>
</dbReference>
<keyword evidence="8" id="KW-1185">Reference proteome</keyword>
<proteinExistence type="inferred from homology"/>
<dbReference type="Pfam" id="PF02913">
    <property type="entry name" value="FAD-oxidase_C"/>
    <property type="match status" value="1"/>
</dbReference>
<dbReference type="InterPro" id="IPR016169">
    <property type="entry name" value="FAD-bd_PCMH_sub2"/>
</dbReference>
<dbReference type="InterPro" id="IPR016171">
    <property type="entry name" value="Vanillyl_alc_oxidase_C-sub2"/>
</dbReference>
<organism evidence="7 8">
    <name type="scientific">Thermocladium modestius</name>
    <dbReference type="NCBI Taxonomy" id="62609"/>
    <lineage>
        <taxon>Archaea</taxon>
        <taxon>Thermoproteota</taxon>
        <taxon>Thermoprotei</taxon>
        <taxon>Thermoproteales</taxon>
        <taxon>Thermoproteaceae</taxon>
        <taxon>Thermocladium</taxon>
    </lineage>
</organism>
<accession>A0A830GS64</accession>